<sequence>MSHFEGLTRHLDARPLRLQPSPSLPNLRSAPRDRRPRQQPHPTPRKHSVQLPIATEDAHVKDHLSKEGVDGGVGQRHRDHTTRGNHHYLTPPLTPSSSLKSDSSGPDCAELYPDEEQPSCADDASSNRFLIIKNVPDDLLGPDIHQCINYLASISSADRADYGPSFPSPKSDNSPSLSIQTVYHRPNEIVIAFHDVRDANRVKCFIDAKGNTEAAEDQLRELLGPSACITKTEGQFCVSVDHVPSGTRDYSASPVTSWSRSRFSVPVKMKSILMKHGDFKPIQLLQDSACRQVGLLRRVLRRPQCTISLG</sequence>
<gene>
    <name evidence="1" type="ORF">BV22DRAFT_428109</name>
</gene>
<dbReference type="Proteomes" id="UP000790709">
    <property type="component" value="Unassembled WGS sequence"/>
</dbReference>
<evidence type="ECO:0000313" key="2">
    <source>
        <dbReference type="Proteomes" id="UP000790709"/>
    </source>
</evidence>
<name>A0ACB8BJ39_9AGAM</name>
<dbReference type="EMBL" id="MU266400">
    <property type="protein sequence ID" value="KAH7925542.1"/>
    <property type="molecule type" value="Genomic_DNA"/>
</dbReference>
<keyword evidence="2" id="KW-1185">Reference proteome</keyword>
<organism evidence="1 2">
    <name type="scientific">Leucogyrophana mollusca</name>
    <dbReference type="NCBI Taxonomy" id="85980"/>
    <lineage>
        <taxon>Eukaryota</taxon>
        <taxon>Fungi</taxon>
        <taxon>Dikarya</taxon>
        <taxon>Basidiomycota</taxon>
        <taxon>Agaricomycotina</taxon>
        <taxon>Agaricomycetes</taxon>
        <taxon>Agaricomycetidae</taxon>
        <taxon>Boletales</taxon>
        <taxon>Boletales incertae sedis</taxon>
        <taxon>Leucogyrophana</taxon>
    </lineage>
</organism>
<comment type="caution">
    <text evidence="1">The sequence shown here is derived from an EMBL/GenBank/DDBJ whole genome shotgun (WGS) entry which is preliminary data.</text>
</comment>
<reference evidence="1" key="1">
    <citation type="journal article" date="2021" name="New Phytol.">
        <title>Evolutionary innovations through gain and loss of genes in the ectomycorrhizal Boletales.</title>
        <authorList>
            <person name="Wu G."/>
            <person name="Miyauchi S."/>
            <person name="Morin E."/>
            <person name="Kuo A."/>
            <person name="Drula E."/>
            <person name="Varga T."/>
            <person name="Kohler A."/>
            <person name="Feng B."/>
            <person name="Cao Y."/>
            <person name="Lipzen A."/>
            <person name="Daum C."/>
            <person name="Hundley H."/>
            <person name="Pangilinan J."/>
            <person name="Johnson J."/>
            <person name="Barry K."/>
            <person name="LaButti K."/>
            <person name="Ng V."/>
            <person name="Ahrendt S."/>
            <person name="Min B."/>
            <person name="Choi I.G."/>
            <person name="Park H."/>
            <person name="Plett J.M."/>
            <person name="Magnuson J."/>
            <person name="Spatafora J.W."/>
            <person name="Nagy L.G."/>
            <person name="Henrissat B."/>
            <person name="Grigoriev I.V."/>
            <person name="Yang Z.L."/>
            <person name="Xu J."/>
            <person name="Martin F.M."/>
        </authorList>
    </citation>
    <scope>NUCLEOTIDE SEQUENCE</scope>
    <source>
        <strain evidence="1">KUC20120723A-06</strain>
    </source>
</reference>
<proteinExistence type="predicted"/>
<accession>A0ACB8BJ39</accession>
<evidence type="ECO:0000313" key="1">
    <source>
        <dbReference type="EMBL" id="KAH7925542.1"/>
    </source>
</evidence>
<protein>
    <submittedName>
        <fullName evidence="1">Uncharacterized protein</fullName>
    </submittedName>
</protein>